<dbReference type="EMBL" id="LAZR01020220">
    <property type="protein sequence ID" value="KKL89676.1"/>
    <property type="molecule type" value="Genomic_DNA"/>
</dbReference>
<name>A0A0F9GGF2_9ZZZZ</name>
<dbReference type="SUPFAM" id="SSF54637">
    <property type="entry name" value="Thioesterase/thiol ester dehydrase-isomerase"/>
    <property type="match status" value="1"/>
</dbReference>
<dbReference type="CDD" id="cd03451">
    <property type="entry name" value="FkbR2"/>
    <property type="match status" value="1"/>
</dbReference>
<dbReference type="Pfam" id="PF01575">
    <property type="entry name" value="MaoC_dehydratas"/>
    <property type="match status" value="1"/>
</dbReference>
<dbReference type="InterPro" id="IPR002539">
    <property type="entry name" value="MaoC-like_dom"/>
</dbReference>
<dbReference type="AlphaFoldDB" id="A0A0F9GGF2"/>
<feature type="domain" description="MaoC-like" evidence="1">
    <location>
        <begin position="3"/>
        <end position="96"/>
    </location>
</feature>
<dbReference type="PANTHER" id="PTHR43664:SF1">
    <property type="entry name" value="BETA-METHYLMALYL-COA DEHYDRATASE"/>
    <property type="match status" value="1"/>
</dbReference>
<protein>
    <recommendedName>
        <fullName evidence="1">MaoC-like domain-containing protein</fullName>
    </recommendedName>
</protein>
<evidence type="ECO:0000313" key="2">
    <source>
        <dbReference type="EMBL" id="KKL89676.1"/>
    </source>
</evidence>
<dbReference type="PANTHER" id="PTHR43664">
    <property type="entry name" value="MONOAMINE OXIDASE-RELATED"/>
    <property type="match status" value="1"/>
</dbReference>
<organism evidence="2">
    <name type="scientific">marine sediment metagenome</name>
    <dbReference type="NCBI Taxonomy" id="412755"/>
    <lineage>
        <taxon>unclassified sequences</taxon>
        <taxon>metagenomes</taxon>
        <taxon>ecological metagenomes</taxon>
    </lineage>
</organism>
<proteinExistence type="predicted"/>
<evidence type="ECO:0000259" key="1">
    <source>
        <dbReference type="Pfam" id="PF01575"/>
    </source>
</evidence>
<dbReference type="Gene3D" id="3.10.129.10">
    <property type="entry name" value="Hotdog Thioesterase"/>
    <property type="match status" value="1"/>
</dbReference>
<dbReference type="InterPro" id="IPR029069">
    <property type="entry name" value="HotDog_dom_sf"/>
</dbReference>
<reference evidence="2" key="1">
    <citation type="journal article" date="2015" name="Nature">
        <title>Complex archaea that bridge the gap between prokaryotes and eukaryotes.</title>
        <authorList>
            <person name="Spang A."/>
            <person name="Saw J.H."/>
            <person name="Jorgensen S.L."/>
            <person name="Zaremba-Niedzwiedzka K."/>
            <person name="Martijn J."/>
            <person name="Lind A.E."/>
            <person name="van Eijk R."/>
            <person name="Schleper C."/>
            <person name="Guy L."/>
            <person name="Ettema T.J."/>
        </authorList>
    </citation>
    <scope>NUCLEOTIDE SEQUENCE</scope>
</reference>
<gene>
    <name evidence="2" type="ORF">LCGC14_1912310</name>
</gene>
<sequence length="124" mass="13996">MKHKLSKTIFEGDHSLFCALTMNHHPVHTNEHYARGEKHGKILVAGTYVFSLVVGLSVLDVSFDCVAALDYENMQHTAPVFVGDTIYAESAIISQKGKIRCIETNGRNQNDECVIHFRRHILMK</sequence>
<accession>A0A0F9GGF2</accession>
<comment type="caution">
    <text evidence="2">The sequence shown here is derived from an EMBL/GenBank/DDBJ whole genome shotgun (WGS) entry which is preliminary data.</text>
</comment>
<dbReference type="InterPro" id="IPR052342">
    <property type="entry name" value="MCH/BMMD"/>
</dbReference>